<evidence type="ECO:0000256" key="6">
    <source>
        <dbReference type="SAM" id="Phobius"/>
    </source>
</evidence>
<feature type="transmembrane region" description="Helical" evidence="6">
    <location>
        <begin position="103"/>
        <end position="124"/>
    </location>
</feature>
<accession>A0A6G4VMQ2</accession>
<dbReference type="AlphaFoldDB" id="A0A6G4VMQ2"/>
<evidence type="ECO:0000256" key="1">
    <source>
        <dbReference type="ARBA" id="ARBA00004651"/>
    </source>
</evidence>
<name>A0A6G4VMQ2_9ACTN</name>
<evidence type="ECO:0000259" key="7">
    <source>
        <dbReference type="PROSITE" id="PS50850"/>
    </source>
</evidence>
<evidence type="ECO:0000256" key="5">
    <source>
        <dbReference type="ARBA" id="ARBA00023136"/>
    </source>
</evidence>
<keyword evidence="3 6" id="KW-0812">Transmembrane</keyword>
<evidence type="ECO:0000256" key="2">
    <source>
        <dbReference type="ARBA" id="ARBA00022475"/>
    </source>
</evidence>
<feature type="transmembrane region" description="Helical" evidence="6">
    <location>
        <begin position="76"/>
        <end position="97"/>
    </location>
</feature>
<dbReference type="SUPFAM" id="SSF103473">
    <property type="entry name" value="MFS general substrate transporter"/>
    <property type="match status" value="1"/>
</dbReference>
<protein>
    <submittedName>
        <fullName evidence="8">MFS transporter</fullName>
    </submittedName>
</protein>
<keyword evidence="5 6" id="KW-0472">Membrane</keyword>
<dbReference type="RefSeq" id="WP_165270769.1">
    <property type="nucleotide sequence ID" value="NZ_JAAKZY010000393.1"/>
</dbReference>
<dbReference type="PROSITE" id="PS50850">
    <property type="entry name" value="MFS"/>
    <property type="match status" value="1"/>
</dbReference>
<reference evidence="8 9" key="1">
    <citation type="submission" date="2020-02" db="EMBL/GenBank/DDBJ databases">
        <title>Whole-genome analyses of novel actinobacteria.</title>
        <authorList>
            <person name="Sahin N."/>
            <person name="Gencbay T."/>
        </authorList>
    </citation>
    <scope>NUCLEOTIDE SEQUENCE [LARGE SCALE GENOMIC DNA]</scope>
    <source>
        <strain evidence="8 9">HC44</strain>
    </source>
</reference>
<dbReference type="PANTHER" id="PTHR23513:SF17">
    <property type="entry name" value="MEMBRANE PROTEIN"/>
    <property type="match status" value="1"/>
</dbReference>
<sequence>MTARPAFRDPNVLRWLGAYTISVTGDVAYYLALTWATSRAAGPAHVGAVLAVGAIPRAVLMLGGGVLADRFGPRRVLLASDLVRCAVVLVAAALTWADGSRLWRLYVLALLFGAVDAVFMPAVGALPPRLTEESQLARVQGMRVLAVRFSNAVGPLVGSFVLAVQGAAGAFAVVGVLFAVSVGLLWAV</sequence>
<proteinExistence type="predicted"/>
<dbReference type="Pfam" id="PF07690">
    <property type="entry name" value="MFS_1"/>
    <property type="match status" value="1"/>
</dbReference>
<dbReference type="InterPro" id="IPR020846">
    <property type="entry name" value="MFS_dom"/>
</dbReference>
<keyword evidence="2" id="KW-1003">Cell membrane</keyword>
<evidence type="ECO:0000256" key="4">
    <source>
        <dbReference type="ARBA" id="ARBA00022989"/>
    </source>
</evidence>
<dbReference type="InterPro" id="IPR036259">
    <property type="entry name" value="MFS_trans_sf"/>
</dbReference>
<dbReference type="Gene3D" id="1.20.1250.20">
    <property type="entry name" value="MFS general substrate transporter like domains"/>
    <property type="match status" value="1"/>
</dbReference>
<feature type="transmembrane region" description="Helical" evidence="6">
    <location>
        <begin position="145"/>
        <end position="164"/>
    </location>
</feature>
<keyword evidence="9" id="KW-1185">Reference proteome</keyword>
<feature type="transmembrane region" description="Helical" evidence="6">
    <location>
        <begin position="44"/>
        <end position="64"/>
    </location>
</feature>
<dbReference type="PANTHER" id="PTHR23513">
    <property type="entry name" value="INTEGRAL MEMBRANE EFFLUX PROTEIN-RELATED"/>
    <property type="match status" value="1"/>
</dbReference>
<evidence type="ECO:0000313" key="9">
    <source>
        <dbReference type="Proteomes" id="UP000472335"/>
    </source>
</evidence>
<dbReference type="GO" id="GO:0005886">
    <property type="term" value="C:plasma membrane"/>
    <property type="evidence" value="ECO:0007669"/>
    <property type="project" value="UniProtKB-SubCell"/>
</dbReference>
<dbReference type="GO" id="GO:0022857">
    <property type="term" value="F:transmembrane transporter activity"/>
    <property type="evidence" value="ECO:0007669"/>
    <property type="project" value="InterPro"/>
</dbReference>
<gene>
    <name evidence="8" type="ORF">G5C60_49740</name>
</gene>
<dbReference type="Proteomes" id="UP000472335">
    <property type="component" value="Unassembled WGS sequence"/>
</dbReference>
<comment type="caution">
    <text evidence="8">The sequence shown here is derived from an EMBL/GenBank/DDBJ whole genome shotgun (WGS) entry which is preliminary data.</text>
</comment>
<comment type="subcellular location">
    <subcellularLocation>
        <location evidence="1">Cell membrane</location>
        <topology evidence="1">Multi-pass membrane protein</topology>
    </subcellularLocation>
</comment>
<feature type="transmembrane region" description="Helical" evidence="6">
    <location>
        <begin position="170"/>
        <end position="187"/>
    </location>
</feature>
<organism evidence="8 9">
    <name type="scientific">Streptomyces scabichelini</name>
    <dbReference type="NCBI Taxonomy" id="2711217"/>
    <lineage>
        <taxon>Bacteria</taxon>
        <taxon>Bacillati</taxon>
        <taxon>Actinomycetota</taxon>
        <taxon>Actinomycetes</taxon>
        <taxon>Kitasatosporales</taxon>
        <taxon>Streptomycetaceae</taxon>
        <taxon>Streptomyces</taxon>
    </lineage>
</organism>
<dbReference type="EMBL" id="JAAKZY010000393">
    <property type="protein sequence ID" value="NGO15452.1"/>
    <property type="molecule type" value="Genomic_DNA"/>
</dbReference>
<evidence type="ECO:0000256" key="3">
    <source>
        <dbReference type="ARBA" id="ARBA00022692"/>
    </source>
</evidence>
<feature type="non-terminal residue" evidence="8">
    <location>
        <position position="188"/>
    </location>
</feature>
<keyword evidence="4 6" id="KW-1133">Transmembrane helix</keyword>
<dbReference type="InterPro" id="IPR011701">
    <property type="entry name" value="MFS"/>
</dbReference>
<feature type="domain" description="Major facilitator superfamily (MFS) profile" evidence="7">
    <location>
        <begin position="1"/>
        <end position="188"/>
    </location>
</feature>
<evidence type="ECO:0000313" key="8">
    <source>
        <dbReference type="EMBL" id="NGO15452.1"/>
    </source>
</evidence>
<feature type="transmembrane region" description="Helical" evidence="6">
    <location>
        <begin position="12"/>
        <end position="32"/>
    </location>
</feature>